<dbReference type="PANTHER" id="PTHR43875">
    <property type="entry name" value="MALTODEXTRIN IMPORT ATP-BINDING PROTEIN MSMX"/>
    <property type="match status" value="1"/>
</dbReference>
<dbReference type="InterPro" id="IPR003439">
    <property type="entry name" value="ABC_transporter-like_ATP-bd"/>
</dbReference>
<dbReference type="Pfam" id="PF08402">
    <property type="entry name" value="TOBE_2"/>
    <property type="match status" value="1"/>
</dbReference>
<name>A0ABY6IJU5_9HYPH</name>
<evidence type="ECO:0000313" key="7">
    <source>
        <dbReference type="Proteomes" id="UP001163882"/>
    </source>
</evidence>
<comment type="similarity">
    <text evidence="1">Belongs to the ABC transporter superfamily.</text>
</comment>
<dbReference type="NCBIfam" id="NF008653">
    <property type="entry name" value="PRK11650.1"/>
    <property type="match status" value="1"/>
</dbReference>
<dbReference type="GO" id="GO:0005524">
    <property type="term" value="F:ATP binding"/>
    <property type="evidence" value="ECO:0007669"/>
    <property type="project" value="UniProtKB-KW"/>
</dbReference>
<evidence type="ECO:0000256" key="2">
    <source>
        <dbReference type="ARBA" id="ARBA00022448"/>
    </source>
</evidence>
<dbReference type="SUPFAM" id="SSF52540">
    <property type="entry name" value="P-loop containing nucleoside triphosphate hydrolases"/>
    <property type="match status" value="1"/>
</dbReference>
<dbReference type="InterPro" id="IPR008995">
    <property type="entry name" value="Mo/tungstate-bd_C_term_dom"/>
</dbReference>
<keyword evidence="2" id="KW-0813">Transport</keyword>
<dbReference type="PANTHER" id="PTHR43875:SF1">
    <property type="entry name" value="OSMOPROTECTIVE COMPOUNDS UPTAKE ATP-BINDING PROTEIN GGTA"/>
    <property type="match status" value="1"/>
</dbReference>
<dbReference type="Gene3D" id="2.40.50.100">
    <property type="match status" value="1"/>
</dbReference>
<keyword evidence="7" id="KW-1185">Reference proteome</keyword>
<evidence type="ECO:0000259" key="5">
    <source>
        <dbReference type="PROSITE" id="PS50893"/>
    </source>
</evidence>
<feature type="domain" description="ABC transporter" evidence="5">
    <location>
        <begin position="4"/>
        <end position="234"/>
    </location>
</feature>
<dbReference type="SMART" id="SM00382">
    <property type="entry name" value="AAA"/>
    <property type="match status" value="1"/>
</dbReference>
<dbReference type="InterPro" id="IPR047641">
    <property type="entry name" value="ABC_transpr_MalK/UgpC-like"/>
</dbReference>
<sequence>MASVEFKSITKRYDAIDVLNDVDISISDGEFVVFVGPSGCGKSTLLRMLAGLEPITAGSISIGSEVVNALPPRDRDIAMVFQNYALYPHMSVGHNIGFPLRMVGTPKPEIERRVSEAAEMLGLTPYLARLPRELSGGQRQRVAMGRAVVREPSVFLFDEPLSNLDASLRVRMRGEIKRLHQRLGTTMIYVTHDQIEAMTLADRIVVLRGGKVEQIGTPLELYNSPASPFVAQFIGSPAMNIFEGTMDDECFVRIAETRIALGTQPSGMSSGAPLLVGIRPHDVALGDPGRGTLAGELQLVEEMGNARLLTIQVGGTSVQIETQHQIALLPGATVHLTMPPEKLHIFPSEPSAPSASHQPA</sequence>
<protein>
    <submittedName>
        <fullName evidence="6">Sn-glycerol-3-phosphate ABC transporter ATP-binding protein UgpC</fullName>
    </submittedName>
</protein>
<dbReference type="EMBL" id="CP107716">
    <property type="protein sequence ID" value="UYQ70881.1"/>
    <property type="molecule type" value="Genomic_DNA"/>
</dbReference>
<dbReference type="Proteomes" id="UP001163882">
    <property type="component" value="Chromosome"/>
</dbReference>
<dbReference type="InterPro" id="IPR015855">
    <property type="entry name" value="ABC_transpr_MalK-like"/>
</dbReference>
<dbReference type="InterPro" id="IPR003593">
    <property type="entry name" value="AAA+_ATPase"/>
</dbReference>
<reference evidence="6" key="1">
    <citation type="submission" date="2022-10" db="EMBL/GenBank/DDBJ databases">
        <title>YIM 151497 complete genome.</title>
        <authorList>
            <person name="Chen X."/>
        </authorList>
    </citation>
    <scope>NUCLEOTIDE SEQUENCE</scope>
    <source>
        <strain evidence="6">YIM 151497</strain>
    </source>
</reference>
<dbReference type="InterPro" id="IPR027417">
    <property type="entry name" value="P-loop_NTPase"/>
</dbReference>
<dbReference type="InterPro" id="IPR017871">
    <property type="entry name" value="ABC_transporter-like_CS"/>
</dbReference>
<dbReference type="InterPro" id="IPR012340">
    <property type="entry name" value="NA-bd_OB-fold"/>
</dbReference>
<evidence type="ECO:0000256" key="4">
    <source>
        <dbReference type="ARBA" id="ARBA00022840"/>
    </source>
</evidence>
<evidence type="ECO:0000256" key="1">
    <source>
        <dbReference type="ARBA" id="ARBA00005417"/>
    </source>
</evidence>
<dbReference type="InterPro" id="IPR013611">
    <property type="entry name" value="Transp-assoc_OB_typ2"/>
</dbReference>
<dbReference type="SUPFAM" id="SSF50331">
    <property type="entry name" value="MOP-like"/>
    <property type="match status" value="1"/>
</dbReference>
<dbReference type="PROSITE" id="PS50893">
    <property type="entry name" value="ABC_TRANSPORTER_2"/>
    <property type="match status" value="1"/>
</dbReference>
<accession>A0ABY6IJU5</accession>
<dbReference type="Gene3D" id="2.40.50.140">
    <property type="entry name" value="Nucleic acid-binding proteins"/>
    <property type="match status" value="1"/>
</dbReference>
<dbReference type="PROSITE" id="PS00211">
    <property type="entry name" value="ABC_TRANSPORTER_1"/>
    <property type="match status" value="1"/>
</dbReference>
<keyword evidence="3" id="KW-0547">Nucleotide-binding</keyword>
<evidence type="ECO:0000313" key="6">
    <source>
        <dbReference type="EMBL" id="UYQ70881.1"/>
    </source>
</evidence>
<keyword evidence="4 6" id="KW-0067">ATP-binding</keyword>
<dbReference type="Pfam" id="PF00005">
    <property type="entry name" value="ABC_tran"/>
    <property type="match status" value="1"/>
</dbReference>
<dbReference type="Gene3D" id="3.40.50.300">
    <property type="entry name" value="P-loop containing nucleotide triphosphate hydrolases"/>
    <property type="match status" value="1"/>
</dbReference>
<dbReference type="CDD" id="cd03301">
    <property type="entry name" value="ABC_MalK_N"/>
    <property type="match status" value="1"/>
</dbReference>
<proteinExistence type="inferred from homology"/>
<organism evidence="6 7">
    <name type="scientific">Pelagibacterium flavum</name>
    <dbReference type="NCBI Taxonomy" id="2984530"/>
    <lineage>
        <taxon>Bacteria</taxon>
        <taxon>Pseudomonadati</taxon>
        <taxon>Pseudomonadota</taxon>
        <taxon>Alphaproteobacteria</taxon>
        <taxon>Hyphomicrobiales</taxon>
        <taxon>Devosiaceae</taxon>
        <taxon>Pelagibacterium</taxon>
    </lineage>
</organism>
<gene>
    <name evidence="6" type="primary">ugpC</name>
    <name evidence="6" type="ORF">OF122_12500</name>
</gene>
<dbReference type="RefSeq" id="WP_264224559.1">
    <property type="nucleotide sequence ID" value="NZ_CP107716.1"/>
</dbReference>
<evidence type="ECO:0000256" key="3">
    <source>
        <dbReference type="ARBA" id="ARBA00022741"/>
    </source>
</evidence>